<keyword evidence="2" id="KW-0732">Signal</keyword>
<dbReference type="Proteomes" id="UP000520767">
    <property type="component" value="Unassembled WGS sequence"/>
</dbReference>
<comment type="caution">
    <text evidence="3">The sequence shown here is derived from an EMBL/GenBank/DDBJ whole genome shotgun (WGS) entry which is preliminary data.</text>
</comment>
<sequence>MRVRTLAGVAVAGVAAAAAVVGGVAVATADDNEPIVRIVQEAQPGETAQQQPDEDCPEKNGEAAPQESGL</sequence>
<evidence type="ECO:0000313" key="4">
    <source>
        <dbReference type="Proteomes" id="UP000520767"/>
    </source>
</evidence>
<feature type="chain" id="PRO_5039672509" evidence="2">
    <location>
        <begin position="30"/>
        <end position="70"/>
    </location>
</feature>
<dbReference type="RefSeq" id="WP_184812003.1">
    <property type="nucleotide sequence ID" value="NZ_JACHJQ010000004.1"/>
</dbReference>
<feature type="region of interest" description="Disordered" evidence="1">
    <location>
        <begin position="42"/>
        <end position="70"/>
    </location>
</feature>
<evidence type="ECO:0000256" key="2">
    <source>
        <dbReference type="SAM" id="SignalP"/>
    </source>
</evidence>
<proteinExistence type="predicted"/>
<dbReference type="AlphaFoldDB" id="A0A7W7Q6B4"/>
<protein>
    <submittedName>
        <fullName evidence="3">Uncharacterized protein</fullName>
    </submittedName>
</protein>
<evidence type="ECO:0000313" key="3">
    <source>
        <dbReference type="EMBL" id="MBB4907866.1"/>
    </source>
</evidence>
<gene>
    <name evidence="3" type="ORF">FHR82_004108</name>
</gene>
<dbReference type="EMBL" id="JACHJQ010000004">
    <property type="protein sequence ID" value="MBB4907866.1"/>
    <property type="molecule type" value="Genomic_DNA"/>
</dbReference>
<name>A0A7W7Q6B4_9PSEU</name>
<keyword evidence="4" id="KW-1185">Reference proteome</keyword>
<feature type="signal peptide" evidence="2">
    <location>
        <begin position="1"/>
        <end position="29"/>
    </location>
</feature>
<accession>A0A7W7Q6B4</accession>
<evidence type="ECO:0000256" key="1">
    <source>
        <dbReference type="SAM" id="MobiDB-lite"/>
    </source>
</evidence>
<organism evidence="3 4">
    <name type="scientific">Actinophytocola algeriensis</name>
    <dbReference type="NCBI Taxonomy" id="1768010"/>
    <lineage>
        <taxon>Bacteria</taxon>
        <taxon>Bacillati</taxon>
        <taxon>Actinomycetota</taxon>
        <taxon>Actinomycetes</taxon>
        <taxon>Pseudonocardiales</taxon>
        <taxon>Pseudonocardiaceae</taxon>
    </lineage>
</organism>
<reference evidence="3 4" key="1">
    <citation type="submission" date="2020-08" db="EMBL/GenBank/DDBJ databases">
        <title>Genomic Encyclopedia of Type Strains, Phase III (KMG-III): the genomes of soil and plant-associated and newly described type strains.</title>
        <authorList>
            <person name="Whitman W."/>
        </authorList>
    </citation>
    <scope>NUCLEOTIDE SEQUENCE [LARGE SCALE GENOMIC DNA]</scope>
    <source>
        <strain evidence="3 4">CECT 8960</strain>
    </source>
</reference>